<keyword evidence="7 12" id="KW-0997">Cell inner membrane</keyword>
<evidence type="ECO:0000256" key="3">
    <source>
        <dbReference type="ARBA" id="ARBA00010544"/>
    </source>
</evidence>
<keyword evidence="11 12" id="KW-0472">Membrane</keyword>
<dbReference type="AlphaFoldDB" id="A0A2K9AVJ9"/>
<evidence type="ECO:0000256" key="4">
    <source>
        <dbReference type="ARBA" id="ARBA00016452"/>
    </source>
</evidence>
<evidence type="ECO:0000256" key="7">
    <source>
        <dbReference type="ARBA" id="ARBA00022519"/>
    </source>
</evidence>
<evidence type="ECO:0000256" key="5">
    <source>
        <dbReference type="ARBA" id="ARBA00022448"/>
    </source>
</evidence>
<dbReference type="PANTHER" id="PTHR30070:SF1">
    <property type="entry name" value="CYTOCHROME C BIOGENESIS B-RELATED"/>
    <property type="match status" value="1"/>
</dbReference>
<dbReference type="KEGG" id="kpd:CW740_07720"/>
<gene>
    <name evidence="13" type="primary">ccmB</name>
    <name evidence="13" type="ORF">CW740_07720</name>
</gene>
<dbReference type="GO" id="GO:0017004">
    <property type="term" value="P:cytochrome complex assembly"/>
    <property type="evidence" value="ECO:0007669"/>
    <property type="project" value="UniProtKB-KW"/>
</dbReference>
<accession>A0A2K9AVJ9</accession>
<dbReference type="Pfam" id="PF03379">
    <property type="entry name" value="CcmB"/>
    <property type="match status" value="1"/>
</dbReference>
<dbReference type="PRINTS" id="PR01414">
    <property type="entry name" value="CCMBBIOGNSIS"/>
</dbReference>
<keyword evidence="14" id="KW-1185">Reference proteome</keyword>
<evidence type="ECO:0000256" key="9">
    <source>
        <dbReference type="ARBA" id="ARBA00022748"/>
    </source>
</evidence>
<dbReference type="GO" id="GO:0015232">
    <property type="term" value="F:heme transmembrane transporter activity"/>
    <property type="evidence" value="ECO:0007669"/>
    <property type="project" value="InterPro"/>
</dbReference>
<dbReference type="GO" id="GO:0005886">
    <property type="term" value="C:plasma membrane"/>
    <property type="evidence" value="ECO:0007669"/>
    <property type="project" value="UniProtKB-SubCell"/>
</dbReference>
<keyword evidence="9 12" id="KW-0201">Cytochrome c-type biogenesis</keyword>
<dbReference type="OrthoDB" id="9799895at2"/>
<dbReference type="InterPro" id="IPR026031">
    <property type="entry name" value="Cyt_c_CcmB_bac"/>
</dbReference>
<comment type="function">
    <text evidence="1 12">Required for the export of heme to the periplasm for the biogenesis of c-type cytochromes.</text>
</comment>
<dbReference type="RefSeq" id="WP_106646973.1">
    <property type="nucleotide sequence ID" value="NZ_BMGO01000001.1"/>
</dbReference>
<evidence type="ECO:0000256" key="8">
    <source>
        <dbReference type="ARBA" id="ARBA00022692"/>
    </source>
</evidence>
<keyword evidence="6 12" id="KW-1003">Cell membrane</keyword>
<protein>
    <recommendedName>
        <fullName evidence="4 12">Heme exporter protein B</fullName>
    </recommendedName>
</protein>
<dbReference type="PANTHER" id="PTHR30070">
    <property type="entry name" value="HEME EXPORTER PROTEIN B"/>
    <property type="match status" value="1"/>
</dbReference>
<dbReference type="PIRSF" id="PIRSF002764">
    <property type="entry name" value="CcmB"/>
    <property type="match status" value="1"/>
</dbReference>
<dbReference type="GO" id="GO:1903607">
    <property type="term" value="P:cytochrome c biosynthetic process"/>
    <property type="evidence" value="ECO:0007669"/>
    <property type="project" value="TreeGrafter"/>
</dbReference>
<dbReference type="InterPro" id="IPR003544">
    <property type="entry name" value="Cyt_c_biogenesis_CcmB"/>
</dbReference>
<evidence type="ECO:0000256" key="2">
    <source>
        <dbReference type="ARBA" id="ARBA00004429"/>
    </source>
</evidence>
<evidence type="ECO:0000256" key="1">
    <source>
        <dbReference type="ARBA" id="ARBA00002442"/>
    </source>
</evidence>
<evidence type="ECO:0000256" key="12">
    <source>
        <dbReference type="PIRNR" id="PIRNR002764"/>
    </source>
</evidence>
<evidence type="ECO:0000313" key="14">
    <source>
        <dbReference type="Proteomes" id="UP000232693"/>
    </source>
</evidence>
<dbReference type="Proteomes" id="UP000232693">
    <property type="component" value="Chromosome"/>
</dbReference>
<keyword evidence="8" id="KW-0812">Transmembrane</keyword>
<dbReference type="EMBL" id="CP025120">
    <property type="protein sequence ID" value="AUD79141.1"/>
    <property type="molecule type" value="Genomic_DNA"/>
</dbReference>
<keyword evidence="5 12" id="KW-0813">Transport</keyword>
<evidence type="ECO:0000256" key="6">
    <source>
        <dbReference type="ARBA" id="ARBA00022475"/>
    </source>
</evidence>
<sequence length="223" mass="23996">MFSALLKRELMVARRNWIGIVIPLFFFVMVVSLFPFGVSPEAPVLQKIAPGIIWVAALLSTLLSLEQFYRSDYQDGSLEQTLLIAGPTQVASAKILAHWLLTGLPLVIISPLLGILMQINHGFVESNHTWVLMLSLLLGTPTLCLIGAIGMSLALAANRNGMLVAILVLPLYVPILIFGTSTVTASLENFSYNGQLAILAALLMIALVVSPFAAGRALKISVS</sequence>
<evidence type="ECO:0000313" key="13">
    <source>
        <dbReference type="EMBL" id="AUD79141.1"/>
    </source>
</evidence>
<reference evidence="13 14" key="1">
    <citation type="submission" date="2017-12" db="EMBL/GenBank/DDBJ databases">
        <title>Kangiella profundi FT102 completed genome.</title>
        <authorList>
            <person name="Xu J."/>
            <person name="Wang J."/>
            <person name="Lu Y."/>
        </authorList>
    </citation>
    <scope>NUCLEOTIDE SEQUENCE [LARGE SCALE GENOMIC DNA]</scope>
    <source>
        <strain evidence="13 14">FT102</strain>
    </source>
</reference>
<keyword evidence="10" id="KW-1133">Transmembrane helix</keyword>
<dbReference type="NCBIfam" id="TIGR01190">
    <property type="entry name" value="ccmB"/>
    <property type="match status" value="1"/>
</dbReference>
<evidence type="ECO:0000256" key="10">
    <source>
        <dbReference type="ARBA" id="ARBA00022989"/>
    </source>
</evidence>
<evidence type="ECO:0000256" key="11">
    <source>
        <dbReference type="ARBA" id="ARBA00023136"/>
    </source>
</evidence>
<organism evidence="13 14">
    <name type="scientific">Kangiella profundi</name>
    <dbReference type="NCBI Taxonomy" id="1561924"/>
    <lineage>
        <taxon>Bacteria</taxon>
        <taxon>Pseudomonadati</taxon>
        <taxon>Pseudomonadota</taxon>
        <taxon>Gammaproteobacteria</taxon>
        <taxon>Kangiellales</taxon>
        <taxon>Kangiellaceae</taxon>
        <taxon>Kangiella</taxon>
    </lineage>
</organism>
<comment type="similarity">
    <text evidence="3 12">Belongs to the CcmB/CycW/HelB family.</text>
</comment>
<name>A0A2K9AVJ9_9GAMM</name>
<proteinExistence type="inferred from homology"/>
<comment type="subcellular location">
    <subcellularLocation>
        <location evidence="2">Cell inner membrane</location>
        <topology evidence="2">Multi-pass membrane protein</topology>
    </subcellularLocation>
</comment>